<comment type="caution">
    <text evidence="1">The sequence shown here is derived from an EMBL/GenBank/DDBJ whole genome shotgun (WGS) entry which is preliminary data.</text>
</comment>
<dbReference type="AlphaFoldDB" id="A0A9Q0DB04"/>
<accession>A0A9Q0DB04</accession>
<proteinExistence type="predicted"/>
<protein>
    <submittedName>
        <fullName evidence="1">Uncharacterized protein</fullName>
    </submittedName>
</protein>
<dbReference type="EMBL" id="JANIIK010000118">
    <property type="protein sequence ID" value="KAJ3585149.1"/>
    <property type="molecule type" value="Genomic_DNA"/>
</dbReference>
<reference evidence="1" key="1">
    <citation type="submission" date="2022-07" db="EMBL/GenBank/DDBJ databases">
        <title>Chromosome-level genome of Muraenolepis orangiensis.</title>
        <authorList>
            <person name="Kim J."/>
        </authorList>
    </citation>
    <scope>NUCLEOTIDE SEQUENCE</scope>
    <source>
        <strain evidence="1">KU_S4_2022</strain>
        <tissue evidence="1">Muscle</tissue>
    </source>
</reference>
<evidence type="ECO:0000313" key="2">
    <source>
        <dbReference type="Proteomes" id="UP001148018"/>
    </source>
</evidence>
<sequence>MEAAAFDLEGFVDSPSDAGLQSCRKADLLAIAQHYCVAVRKAARKQEVREAVLAGLVEFGVGLSPSALPLLGRCPQPG</sequence>
<dbReference type="Proteomes" id="UP001148018">
    <property type="component" value="Unassembled WGS sequence"/>
</dbReference>
<dbReference type="OrthoDB" id="8964046at2759"/>
<keyword evidence="2" id="KW-1185">Reference proteome</keyword>
<organism evidence="1 2">
    <name type="scientific">Muraenolepis orangiensis</name>
    <name type="common">Patagonian moray cod</name>
    <dbReference type="NCBI Taxonomy" id="630683"/>
    <lineage>
        <taxon>Eukaryota</taxon>
        <taxon>Metazoa</taxon>
        <taxon>Chordata</taxon>
        <taxon>Craniata</taxon>
        <taxon>Vertebrata</taxon>
        <taxon>Euteleostomi</taxon>
        <taxon>Actinopterygii</taxon>
        <taxon>Neopterygii</taxon>
        <taxon>Teleostei</taxon>
        <taxon>Neoteleostei</taxon>
        <taxon>Acanthomorphata</taxon>
        <taxon>Zeiogadaria</taxon>
        <taxon>Gadariae</taxon>
        <taxon>Gadiformes</taxon>
        <taxon>Muraenolepidoidei</taxon>
        <taxon>Muraenolepididae</taxon>
        <taxon>Muraenolepis</taxon>
    </lineage>
</organism>
<name>A0A9Q0DB04_9TELE</name>
<gene>
    <name evidence="1" type="ORF">NHX12_013871</name>
</gene>
<evidence type="ECO:0000313" key="1">
    <source>
        <dbReference type="EMBL" id="KAJ3585149.1"/>
    </source>
</evidence>